<dbReference type="Proteomes" id="UP001229421">
    <property type="component" value="Unassembled WGS sequence"/>
</dbReference>
<dbReference type="SUPFAM" id="SSF54001">
    <property type="entry name" value="Cysteine proteinases"/>
    <property type="match status" value="1"/>
</dbReference>
<evidence type="ECO:0000313" key="3">
    <source>
        <dbReference type="EMBL" id="KAK1431233.1"/>
    </source>
</evidence>
<dbReference type="AlphaFoldDB" id="A0AAD8KYB8"/>
<dbReference type="InterPro" id="IPR038765">
    <property type="entry name" value="Papain-like_cys_pep_sf"/>
</dbReference>
<dbReference type="InterPro" id="IPR013201">
    <property type="entry name" value="Prot_inhib_I29"/>
</dbReference>
<feature type="domain" description="Cathepsin propeptide inhibitor" evidence="2">
    <location>
        <begin position="39"/>
        <end position="96"/>
    </location>
</feature>
<dbReference type="Pfam" id="PF08246">
    <property type="entry name" value="Inhibitor_I29"/>
    <property type="match status" value="1"/>
</dbReference>
<evidence type="ECO:0000259" key="2">
    <source>
        <dbReference type="SMART" id="SM00848"/>
    </source>
</evidence>
<name>A0AAD8KYB8_TARER</name>
<gene>
    <name evidence="3" type="ORF">QVD17_14546</name>
</gene>
<feature type="signal peptide" evidence="1">
    <location>
        <begin position="1"/>
        <end position="24"/>
    </location>
</feature>
<sequence length="121" mass="13994">MGLSHNTSIIIATLLVFGMWACQATSRRTLNEETMLQRHEQWMARYGRIYKDDLEKEARFKIFKNNVAYIEAFNNAGNRANKFSVNQFADQTNQEFKATRNGFKFPSTSRSGQTTPLGMRM</sequence>
<proteinExistence type="predicted"/>
<evidence type="ECO:0000256" key="1">
    <source>
        <dbReference type="SAM" id="SignalP"/>
    </source>
</evidence>
<evidence type="ECO:0000313" key="4">
    <source>
        <dbReference type="Proteomes" id="UP001229421"/>
    </source>
</evidence>
<dbReference type="Gene3D" id="1.10.287.2250">
    <property type="match status" value="1"/>
</dbReference>
<comment type="caution">
    <text evidence="3">The sequence shown here is derived from an EMBL/GenBank/DDBJ whole genome shotgun (WGS) entry which is preliminary data.</text>
</comment>
<protein>
    <recommendedName>
        <fullName evidence="2">Cathepsin propeptide inhibitor domain-containing protein</fullName>
    </recommendedName>
</protein>
<organism evidence="3 4">
    <name type="scientific">Tagetes erecta</name>
    <name type="common">African marigold</name>
    <dbReference type="NCBI Taxonomy" id="13708"/>
    <lineage>
        <taxon>Eukaryota</taxon>
        <taxon>Viridiplantae</taxon>
        <taxon>Streptophyta</taxon>
        <taxon>Embryophyta</taxon>
        <taxon>Tracheophyta</taxon>
        <taxon>Spermatophyta</taxon>
        <taxon>Magnoliopsida</taxon>
        <taxon>eudicotyledons</taxon>
        <taxon>Gunneridae</taxon>
        <taxon>Pentapetalae</taxon>
        <taxon>asterids</taxon>
        <taxon>campanulids</taxon>
        <taxon>Asterales</taxon>
        <taxon>Asteraceae</taxon>
        <taxon>Asteroideae</taxon>
        <taxon>Heliantheae alliance</taxon>
        <taxon>Tageteae</taxon>
        <taxon>Tagetes</taxon>
    </lineage>
</organism>
<keyword evidence="1" id="KW-0732">Signal</keyword>
<accession>A0AAD8KYB8</accession>
<reference evidence="3" key="1">
    <citation type="journal article" date="2023" name="bioRxiv">
        <title>Improved chromosome-level genome assembly for marigold (Tagetes erecta).</title>
        <authorList>
            <person name="Jiang F."/>
            <person name="Yuan L."/>
            <person name="Wang S."/>
            <person name="Wang H."/>
            <person name="Xu D."/>
            <person name="Wang A."/>
            <person name="Fan W."/>
        </authorList>
    </citation>
    <scope>NUCLEOTIDE SEQUENCE</scope>
    <source>
        <strain evidence="3">WSJ</strain>
        <tissue evidence="3">Leaf</tissue>
    </source>
</reference>
<dbReference type="EMBL" id="JAUHHV010000003">
    <property type="protein sequence ID" value="KAK1431233.1"/>
    <property type="molecule type" value="Genomic_DNA"/>
</dbReference>
<keyword evidence="4" id="KW-1185">Reference proteome</keyword>
<dbReference type="SMART" id="SM00848">
    <property type="entry name" value="Inhibitor_I29"/>
    <property type="match status" value="1"/>
</dbReference>
<feature type="chain" id="PRO_5041972034" description="Cathepsin propeptide inhibitor domain-containing protein" evidence="1">
    <location>
        <begin position="25"/>
        <end position="121"/>
    </location>
</feature>